<proteinExistence type="predicted"/>
<sequence>MCSVADLAILLFLHQEKDNHGGADTSGIFLRDIPLQWHIQEESHQQE</sequence>
<organism evidence="1 2">
    <name type="scientific">Escherichia coli ISC7</name>
    <dbReference type="NCBI Taxonomy" id="1432555"/>
    <lineage>
        <taxon>Bacteria</taxon>
        <taxon>Pseudomonadati</taxon>
        <taxon>Pseudomonadota</taxon>
        <taxon>Gammaproteobacteria</taxon>
        <taxon>Enterobacterales</taxon>
        <taxon>Enterobacteriaceae</taxon>
        <taxon>Escherichia</taxon>
    </lineage>
</organism>
<comment type="caution">
    <text evidence="1">The sequence shown here is derived from an EMBL/GenBank/DDBJ whole genome shotgun (WGS) entry which is preliminary data.</text>
</comment>
<accession>W1ER97</accession>
<name>W1ER97_ECOLX</name>
<dbReference type="EMBL" id="CBWN010000010">
    <property type="protein sequence ID" value="CDL24581.1"/>
    <property type="molecule type" value="Genomic_DNA"/>
</dbReference>
<protein>
    <submittedName>
        <fullName evidence="1">Uncharacterized protein</fullName>
    </submittedName>
</protein>
<reference evidence="1 2" key="1">
    <citation type="submission" date="2013-10" db="EMBL/GenBank/DDBJ databases">
        <title>Antibiotic resistance diversity of beta-lactamase producers in the General Hospital Vienna.</title>
        <authorList>
            <person name="Barisic I."/>
            <person name="Mitteregger D."/>
            <person name="Hirschl A.M."/>
            <person name="Noehammer C."/>
            <person name="Wiesinger-Mayr H."/>
        </authorList>
    </citation>
    <scope>NUCLEOTIDE SEQUENCE [LARGE SCALE GENOMIC DNA]</scope>
    <source>
        <strain evidence="1 2">ISC7</strain>
    </source>
</reference>
<evidence type="ECO:0000313" key="2">
    <source>
        <dbReference type="Proteomes" id="UP000019199"/>
    </source>
</evidence>
<dbReference type="AlphaFoldDB" id="W1ER97"/>
<evidence type="ECO:0000313" key="1">
    <source>
        <dbReference type="EMBL" id="CDL24581.1"/>
    </source>
</evidence>
<dbReference type="Proteomes" id="UP000019199">
    <property type="component" value="Unassembled WGS sequence"/>
</dbReference>